<protein>
    <submittedName>
        <fullName evidence="2">Uncharacterized protein</fullName>
    </submittedName>
</protein>
<name>A0A250XM64_9CHLO</name>
<evidence type="ECO:0000313" key="2">
    <source>
        <dbReference type="EMBL" id="GAX84174.1"/>
    </source>
</evidence>
<dbReference type="AlphaFoldDB" id="A0A250XM64"/>
<keyword evidence="3" id="KW-1185">Reference proteome</keyword>
<gene>
    <name evidence="2" type="ORF">CEUSTIGMA_g11597.t1</name>
</gene>
<organism evidence="2 3">
    <name type="scientific">Chlamydomonas eustigma</name>
    <dbReference type="NCBI Taxonomy" id="1157962"/>
    <lineage>
        <taxon>Eukaryota</taxon>
        <taxon>Viridiplantae</taxon>
        <taxon>Chlorophyta</taxon>
        <taxon>core chlorophytes</taxon>
        <taxon>Chlorophyceae</taxon>
        <taxon>CS clade</taxon>
        <taxon>Chlamydomonadales</taxon>
        <taxon>Chlamydomonadaceae</taxon>
        <taxon>Chlamydomonas</taxon>
    </lineage>
</organism>
<accession>A0A250XM64</accession>
<comment type="caution">
    <text evidence="2">The sequence shown here is derived from an EMBL/GenBank/DDBJ whole genome shotgun (WGS) entry which is preliminary data.</text>
</comment>
<reference evidence="2 3" key="1">
    <citation type="submission" date="2017-08" db="EMBL/GenBank/DDBJ databases">
        <title>Acidophilic green algal genome provides insights into adaptation to an acidic environment.</title>
        <authorList>
            <person name="Hirooka S."/>
            <person name="Hirose Y."/>
            <person name="Kanesaki Y."/>
            <person name="Higuchi S."/>
            <person name="Fujiwara T."/>
            <person name="Onuma R."/>
            <person name="Era A."/>
            <person name="Ohbayashi R."/>
            <person name="Uzuka A."/>
            <person name="Nozaki H."/>
            <person name="Yoshikawa H."/>
            <person name="Miyagishima S.Y."/>
        </authorList>
    </citation>
    <scope>NUCLEOTIDE SEQUENCE [LARGE SCALE GENOMIC DNA]</scope>
    <source>
        <strain evidence="2 3">NIES-2499</strain>
    </source>
</reference>
<sequence length="162" mass="17217">MVEEGLTRGLLTELGLPSSIISNVFSTLHTPGLAQTLCTEKPKDSGQSLDVGQAGRRQNDGGVHVGGSSGIATATNAADGTDYVDTHLSWSEGPILSESLATINAAYREDDETADLCVDDGDMMAKSSRRFYMRPVHVERKNSARNSLIVFKPLGVGFCATN</sequence>
<dbReference type="EMBL" id="BEGY01000118">
    <property type="protein sequence ID" value="GAX84174.1"/>
    <property type="molecule type" value="Genomic_DNA"/>
</dbReference>
<evidence type="ECO:0000256" key="1">
    <source>
        <dbReference type="SAM" id="MobiDB-lite"/>
    </source>
</evidence>
<proteinExistence type="predicted"/>
<feature type="region of interest" description="Disordered" evidence="1">
    <location>
        <begin position="38"/>
        <end position="70"/>
    </location>
</feature>
<evidence type="ECO:0000313" key="3">
    <source>
        <dbReference type="Proteomes" id="UP000232323"/>
    </source>
</evidence>
<dbReference type="Proteomes" id="UP000232323">
    <property type="component" value="Unassembled WGS sequence"/>
</dbReference>